<evidence type="ECO:0000313" key="2">
    <source>
        <dbReference type="Proteomes" id="UP000271889"/>
    </source>
</evidence>
<evidence type="ECO:0000313" key="1">
    <source>
        <dbReference type="EMBL" id="VDN23395.1"/>
    </source>
</evidence>
<sequence length="49" mass="5680">MEKGISFFLPCLVTRKQTDRGVDQYPLESTILRTISLPNRNTLEQLIRS</sequence>
<gene>
    <name evidence="1" type="ORF">CGOC_LOCUS9567</name>
</gene>
<dbReference type="EMBL" id="UYRV01107430">
    <property type="protein sequence ID" value="VDN23395.1"/>
    <property type="molecule type" value="Genomic_DNA"/>
</dbReference>
<dbReference type="Proteomes" id="UP000271889">
    <property type="component" value="Unassembled WGS sequence"/>
</dbReference>
<reference evidence="1 2" key="1">
    <citation type="submission" date="2018-11" db="EMBL/GenBank/DDBJ databases">
        <authorList>
            <consortium name="Pathogen Informatics"/>
        </authorList>
    </citation>
    <scope>NUCLEOTIDE SEQUENCE [LARGE SCALE GENOMIC DNA]</scope>
</reference>
<organism evidence="1 2">
    <name type="scientific">Cylicostephanus goldi</name>
    <name type="common">Nematode worm</name>
    <dbReference type="NCBI Taxonomy" id="71465"/>
    <lineage>
        <taxon>Eukaryota</taxon>
        <taxon>Metazoa</taxon>
        <taxon>Ecdysozoa</taxon>
        <taxon>Nematoda</taxon>
        <taxon>Chromadorea</taxon>
        <taxon>Rhabditida</taxon>
        <taxon>Rhabditina</taxon>
        <taxon>Rhabditomorpha</taxon>
        <taxon>Strongyloidea</taxon>
        <taxon>Strongylidae</taxon>
        <taxon>Cylicostephanus</taxon>
    </lineage>
</organism>
<dbReference type="AlphaFoldDB" id="A0A3P7M259"/>
<protein>
    <submittedName>
        <fullName evidence="1">Uncharacterized protein</fullName>
    </submittedName>
</protein>
<feature type="non-terminal residue" evidence="1">
    <location>
        <position position="49"/>
    </location>
</feature>
<name>A0A3P7M259_CYLGO</name>
<proteinExistence type="predicted"/>
<accession>A0A3P7M259</accession>
<keyword evidence="2" id="KW-1185">Reference proteome</keyword>